<dbReference type="EC" id="3.6.3.-" evidence="10"/>
<proteinExistence type="inferred from homology"/>
<dbReference type="AlphaFoldDB" id="A0A9X1VCJ1"/>
<keyword evidence="5 7" id="KW-0472">Membrane</keyword>
<keyword evidence="2" id="KW-1003">Cell membrane</keyword>
<evidence type="ECO:0000313" key="10">
    <source>
        <dbReference type="EMBL" id="MCI0184864.1"/>
    </source>
</evidence>
<keyword evidence="10" id="KW-0067">ATP-binding</keyword>
<evidence type="ECO:0000256" key="5">
    <source>
        <dbReference type="ARBA" id="ARBA00023136"/>
    </source>
</evidence>
<dbReference type="PANTHER" id="PTHR30572:SF4">
    <property type="entry name" value="ABC TRANSPORTER PERMEASE YTRF"/>
    <property type="match status" value="1"/>
</dbReference>
<dbReference type="InterPro" id="IPR050250">
    <property type="entry name" value="Macrolide_Exporter_MacB"/>
</dbReference>
<dbReference type="InterPro" id="IPR003838">
    <property type="entry name" value="ABC3_permease_C"/>
</dbReference>
<dbReference type="Pfam" id="PF12704">
    <property type="entry name" value="MacB_PCD"/>
    <property type="match status" value="1"/>
</dbReference>
<evidence type="ECO:0000259" key="8">
    <source>
        <dbReference type="Pfam" id="PF02687"/>
    </source>
</evidence>
<dbReference type="GO" id="GO:0005886">
    <property type="term" value="C:plasma membrane"/>
    <property type="evidence" value="ECO:0007669"/>
    <property type="project" value="UniProtKB-SubCell"/>
</dbReference>
<evidence type="ECO:0000256" key="3">
    <source>
        <dbReference type="ARBA" id="ARBA00022692"/>
    </source>
</evidence>
<evidence type="ECO:0000259" key="9">
    <source>
        <dbReference type="Pfam" id="PF12704"/>
    </source>
</evidence>
<name>A0A9X1VCJ1_9BACL</name>
<dbReference type="PANTHER" id="PTHR30572">
    <property type="entry name" value="MEMBRANE COMPONENT OF TRANSPORTER-RELATED"/>
    <property type="match status" value="1"/>
</dbReference>
<evidence type="ECO:0000256" key="1">
    <source>
        <dbReference type="ARBA" id="ARBA00004651"/>
    </source>
</evidence>
<gene>
    <name evidence="10" type="primary">macB_2</name>
    <name evidence="10" type="ORF">MM817_03161</name>
</gene>
<protein>
    <submittedName>
        <fullName evidence="10">Macrolide export ATP-binding/permease protein MacB</fullName>
        <ecNumber evidence="10">3.6.3.-</ecNumber>
    </submittedName>
</protein>
<feature type="domain" description="ABC3 transporter permease C-terminal" evidence="8">
    <location>
        <begin position="285"/>
        <end position="396"/>
    </location>
</feature>
<comment type="caution">
    <text evidence="10">The sequence shown here is derived from an EMBL/GenBank/DDBJ whole genome shotgun (WGS) entry which is preliminary data.</text>
</comment>
<keyword evidence="10" id="KW-0378">Hydrolase</keyword>
<dbReference type="RefSeq" id="WP_241716880.1">
    <property type="nucleotide sequence ID" value="NZ_JALBUF010000031.1"/>
</dbReference>
<evidence type="ECO:0000256" key="2">
    <source>
        <dbReference type="ARBA" id="ARBA00022475"/>
    </source>
</evidence>
<dbReference type="GO" id="GO:0016787">
    <property type="term" value="F:hydrolase activity"/>
    <property type="evidence" value="ECO:0007669"/>
    <property type="project" value="UniProtKB-KW"/>
</dbReference>
<dbReference type="InterPro" id="IPR025857">
    <property type="entry name" value="MacB_PCD"/>
</dbReference>
<dbReference type="EMBL" id="JALBUF010000031">
    <property type="protein sequence ID" value="MCI0184864.1"/>
    <property type="molecule type" value="Genomic_DNA"/>
</dbReference>
<feature type="transmembrane region" description="Helical" evidence="7">
    <location>
        <begin position="21"/>
        <end position="42"/>
    </location>
</feature>
<evidence type="ECO:0000256" key="4">
    <source>
        <dbReference type="ARBA" id="ARBA00022989"/>
    </source>
</evidence>
<feature type="transmembrane region" description="Helical" evidence="7">
    <location>
        <begin position="324"/>
        <end position="348"/>
    </location>
</feature>
<accession>A0A9X1VCJ1</accession>
<dbReference type="GO" id="GO:0005524">
    <property type="term" value="F:ATP binding"/>
    <property type="evidence" value="ECO:0007669"/>
    <property type="project" value="UniProtKB-KW"/>
</dbReference>
<keyword evidence="11" id="KW-1185">Reference proteome</keyword>
<evidence type="ECO:0000256" key="6">
    <source>
        <dbReference type="ARBA" id="ARBA00038076"/>
    </source>
</evidence>
<keyword evidence="10" id="KW-0547">Nucleotide-binding</keyword>
<comment type="subcellular location">
    <subcellularLocation>
        <location evidence="1">Cell membrane</location>
        <topology evidence="1">Multi-pass membrane protein</topology>
    </subcellularLocation>
</comment>
<comment type="similarity">
    <text evidence="6">Belongs to the ABC-4 integral membrane protein family.</text>
</comment>
<keyword evidence="4 7" id="KW-1133">Transmembrane helix</keyword>
<feature type="transmembrane region" description="Helical" evidence="7">
    <location>
        <begin position="281"/>
        <end position="303"/>
    </location>
</feature>
<keyword evidence="3 7" id="KW-0812">Transmembrane</keyword>
<evidence type="ECO:0000313" key="11">
    <source>
        <dbReference type="Proteomes" id="UP001139263"/>
    </source>
</evidence>
<sequence>MSLTEVLRSAFRSIRANRMRALLTMLGVIVGVASVIALSAVGQSSTNAVTTQVESLGSNLLTVMPGSSSAGGVSFGAGSSTTLVYADAAAIAANDPNVAQVAPLVQQNAQIVYGSNNTSTSVQGTSANYPLVKSTPMESGQFFLPQQVTTSAQVAVLGSQTAQTLFGYQSPVGQTIDINGIPFRVIGVLASEGSNGYQNLDDRVMIPVTTAMNDFTGTDVLSSIDVSASSQTAMNQAQQEVEATLRNLHHLGPGQADDFTIMNQATILSALQSVSQEMTDLLTGVAAISLLVGGIGIMNIMLVSVTERTREIGIRKAIGAKRRVIMTQFLVESVVLSVGGGLIGVALGGGGAEVAGIIMKESNLVSPVAVMLSVSFAVLIGVLFGVYPARKASLLNPIEALRYE</sequence>
<dbReference type="Proteomes" id="UP001139263">
    <property type="component" value="Unassembled WGS sequence"/>
</dbReference>
<feature type="domain" description="MacB-like periplasmic core" evidence="9">
    <location>
        <begin position="22"/>
        <end position="243"/>
    </location>
</feature>
<dbReference type="Pfam" id="PF02687">
    <property type="entry name" value="FtsX"/>
    <property type="match status" value="1"/>
</dbReference>
<organism evidence="10 11">
    <name type="scientific">Sulfoacidibacillus ferrooxidans</name>
    <dbReference type="NCBI Taxonomy" id="2005001"/>
    <lineage>
        <taxon>Bacteria</taxon>
        <taxon>Bacillati</taxon>
        <taxon>Bacillota</taxon>
        <taxon>Bacilli</taxon>
        <taxon>Bacillales</taxon>
        <taxon>Alicyclobacillaceae</taxon>
        <taxon>Sulfoacidibacillus</taxon>
    </lineage>
</organism>
<feature type="transmembrane region" description="Helical" evidence="7">
    <location>
        <begin position="368"/>
        <end position="387"/>
    </location>
</feature>
<evidence type="ECO:0000256" key="7">
    <source>
        <dbReference type="SAM" id="Phobius"/>
    </source>
</evidence>
<reference evidence="10" key="1">
    <citation type="submission" date="2022-03" db="EMBL/GenBank/DDBJ databases">
        <title>Draft Genome Sequence of Firmicute Strain S0AB, a Heterotrophic Iron/Sulfur-Oxidizing Extreme Acidophile.</title>
        <authorList>
            <person name="Vergara E."/>
            <person name="Pakostova E."/>
            <person name="Johnson D.B."/>
            <person name="Holmes D.S."/>
        </authorList>
    </citation>
    <scope>NUCLEOTIDE SEQUENCE</scope>
    <source>
        <strain evidence="10">S0AB</strain>
    </source>
</reference>
<dbReference type="GO" id="GO:0022857">
    <property type="term" value="F:transmembrane transporter activity"/>
    <property type="evidence" value="ECO:0007669"/>
    <property type="project" value="TreeGrafter"/>
</dbReference>